<proteinExistence type="predicted"/>
<comment type="caution">
    <text evidence="1">The sequence shown here is derived from an EMBL/GenBank/DDBJ whole genome shotgun (WGS) entry which is preliminary data.</text>
</comment>
<evidence type="ECO:0000313" key="2">
    <source>
        <dbReference type="Proteomes" id="UP000307378"/>
    </source>
</evidence>
<protein>
    <submittedName>
        <fullName evidence="1">Uncharacterized protein</fullName>
    </submittedName>
</protein>
<organism evidence="1 2">
    <name type="scientific">Rhizobium rosettiformans W3</name>
    <dbReference type="NCBI Taxonomy" id="538378"/>
    <lineage>
        <taxon>Bacteria</taxon>
        <taxon>Pseudomonadati</taxon>
        <taxon>Pseudomonadota</taxon>
        <taxon>Alphaproteobacteria</taxon>
        <taxon>Hyphomicrobiales</taxon>
        <taxon>Rhizobiaceae</taxon>
        <taxon>Rhizobium/Agrobacterium group</taxon>
        <taxon>Rhizobium</taxon>
    </lineage>
</organism>
<dbReference type="Proteomes" id="UP000307378">
    <property type="component" value="Unassembled WGS sequence"/>
</dbReference>
<accession>A0A4S8PHQ4</accession>
<gene>
    <name evidence="1" type="ORF">FAA86_23775</name>
</gene>
<reference evidence="1 2" key="1">
    <citation type="submission" date="2019-04" db="EMBL/GenBank/DDBJ databases">
        <title>genome sequence of strain W3.</title>
        <authorList>
            <person name="Gao J."/>
            <person name="Sun J."/>
        </authorList>
    </citation>
    <scope>NUCLEOTIDE SEQUENCE [LARGE SCALE GENOMIC DNA]</scope>
    <source>
        <strain evidence="1 2">W3</strain>
    </source>
</reference>
<name>A0A4S8PHQ4_9HYPH</name>
<evidence type="ECO:0000313" key="1">
    <source>
        <dbReference type="EMBL" id="THV28922.1"/>
    </source>
</evidence>
<dbReference type="RefSeq" id="WP_136543725.1">
    <property type="nucleotide sequence ID" value="NZ_STGU01000038.1"/>
</dbReference>
<sequence length="99" mass="11102">MAKFQAAVDIWAIDQQARQRLQIGQWVYAGDRSNLGRWYGTNGRTDVVAWLGNARAWKGKSGGIRGYFATIRAYGRSITNLHRVALHLQQGRRAPLTGC</sequence>
<dbReference type="EMBL" id="STGU01000038">
    <property type="protein sequence ID" value="THV28922.1"/>
    <property type="molecule type" value="Genomic_DNA"/>
</dbReference>
<dbReference type="AlphaFoldDB" id="A0A4S8PHQ4"/>